<evidence type="ECO:0000259" key="4">
    <source>
        <dbReference type="PROSITE" id="PS50853"/>
    </source>
</evidence>
<feature type="transmembrane region" description="Helical" evidence="2">
    <location>
        <begin position="407"/>
        <end position="425"/>
    </location>
</feature>
<dbReference type="AlphaFoldDB" id="A0A8K1FJG1"/>
<dbReference type="Proteomes" id="UP000794436">
    <property type="component" value="Unassembled WGS sequence"/>
</dbReference>
<keyword evidence="2" id="KW-0812">Transmembrane</keyword>
<gene>
    <name evidence="5" type="ORF">Poli38472_002030</name>
</gene>
<dbReference type="SUPFAM" id="SSF49265">
    <property type="entry name" value="Fibronectin type III"/>
    <property type="match status" value="1"/>
</dbReference>
<feature type="domain" description="Fibronectin type-III" evidence="4">
    <location>
        <begin position="488"/>
        <end position="570"/>
    </location>
</feature>
<evidence type="ECO:0000313" key="5">
    <source>
        <dbReference type="EMBL" id="TMW63089.1"/>
    </source>
</evidence>
<feature type="transmembrane region" description="Helical" evidence="2">
    <location>
        <begin position="268"/>
        <end position="286"/>
    </location>
</feature>
<feature type="region of interest" description="Disordered" evidence="1">
    <location>
        <begin position="25"/>
        <end position="70"/>
    </location>
</feature>
<dbReference type="SUPFAM" id="SSF69848">
    <property type="entry name" value="LCCL domain"/>
    <property type="match status" value="1"/>
</dbReference>
<dbReference type="PANTHER" id="PTHR31331">
    <property type="entry name" value="LCCL DOMAIN PROTEIN (AFU_ORTHOLOGUE AFUA_5G08630)"/>
    <property type="match status" value="1"/>
</dbReference>
<feature type="transmembrane region" description="Helical" evidence="2">
    <location>
        <begin position="88"/>
        <end position="114"/>
    </location>
</feature>
<name>A0A8K1FJG1_PYTOL</name>
<protein>
    <recommendedName>
        <fullName evidence="7">LCCL domain-containing protein</fullName>
    </recommendedName>
</protein>
<keyword evidence="6" id="KW-1185">Reference proteome</keyword>
<dbReference type="SMART" id="SM00603">
    <property type="entry name" value="LCCL"/>
    <property type="match status" value="1"/>
</dbReference>
<evidence type="ECO:0000313" key="6">
    <source>
        <dbReference type="Proteomes" id="UP000794436"/>
    </source>
</evidence>
<dbReference type="Pfam" id="PF03815">
    <property type="entry name" value="LCCL"/>
    <property type="match status" value="1"/>
</dbReference>
<reference evidence="5" key="1">
    <citation type="submission" date="2019-03" db="EMBL/GenBank/DDBJ databases">
        <title>Long read genome sequence of the mycoparasitic Pythium oligandrum ATCC 38472 isolated from sugarbeet rhizosphere.</title>
        <authorList>
            <person name="Gaulin E."/>
        </authorList>
    </citation>
    <scope>NUCLEOTIDE SEQUENCE</scope>
    <source>
        <strain evidence="5">ATCC 38472_TT</strain>
    </source>
</reference>
<evidence type="ECO:0000256" key="1">
    <source>
        <dbReference type="SAM" id="MobiDB-lite"/>
    </source>
</evidence>
<dbReference type="Pfam" id="PF00041">
    <property type="entry name" value="fn3"/>
    <property type="match status" value="1"/>
</dbReference>
<feature type="compositionally biased region" description="Basic and acidic residues" evidence="1">
    <location>
        <begin position="50"/>
        <end position="70"/>
    </location>
</feature>
<feature type="transmembrane region" description="Helical" evidence="2">
    <location>
        <begin position="292"/>
        <end position="314"/>
    </location>
</feature>
<dbReference type="CDD" id="cd00063">
    <property type="entry name" value="FN3"/>
    <property type="match status" value="1"/>
</dbReference>
<evidence type="ECO:0000256" key="2">
    <source>
        <dbReference type="SAM" id="Phobius"/>
    </source>
</evidence>
<dbReference type="InterPro" id="IPR036609">
    <property type="entry name" value="LCCL_sf"/>
</dbReference>
<dbReference type="InterPro" id="IPR013783">
    <property type="entry name" value="Ig-like_fold"/>
</dbReference>
<accession>A0A8K1FJG1</accession>
<dbReference type="InterPro" id="IPR004043">
    <property type="entry name" value="LCCL"/>
</dbReference>
<feature type="domain" description="LCCL" evidence="3">
    <location>
        <begin position="121"/>
        <end position="229"/>
    </location>
</feature>
<dbReference type="Gene3D" id="2.170.130.20">
    <property type="entry name" value="LCCL-like domain"/>
    <property type="match status" value="1"/>
</dbReference>
<feature type="transmembrane region" description="Helical" evidence="2">
    <location>
        <begin position="374"/>
        <end position="395"/>
    </location>
</feature>
<dbReference type="PROSITE" id="PS50853">
    <property type="entry name" value="FN3"/>
    <property type="match status" value="1"/>
</dbReference>
<dbReference type="OrthoDB" id="162371at2759"/>
<dbReference type="EMBL" id="SPLM01000072">
    <property type="protein sequence ID" value="TMW63089.1"/>
    <property type="molecule type" value="Genomic_DNA"/>
</dbReference>
<dbReference type="Gene3D" id="2.60.40.10">
    <property type="entry name" value="Immunoglobulins"/>
    <property type="match status" value="1"/>
</dbReference>
<evidence type="ECO:0008006" key="7">
    <source>
        <dbReference type="Google" id="ProtNLM"/>
    </source>
</evidence>
<feature type="transmembrane region" description="Helical" evidence="2">
    <location>
        <begin position="243"/>
        <end position="261"/>
    </location>
</feature>
<evidence type="ECO:0000259" key="3">
    <source>
        <dbReference type="PROSITE" id="PS50820"/>
    </source>
</evidence>
<sequence length="570" mass="63052">MARSRQVGDVEQSPSAEIIMVDAPDMSDTNESPVTGTHARLHSRVSSTVQHERHSALGTPRDDATAGKNRGRFESTRHDIVAFFRRHWIVVVYAAVSSGLMILLIYLSFFAAVMTEGVETKPEFLSCRAWSYDTSCGLWGINCRPFETEWTPIRCRARCTLDQSSKLAVYGSGKYRADSRICKAAIHAGAIGHNGGCALLRYAGSANSFVGTTANGITSEGYNSWFPKTMEFQAASSRYCTDLTWPILAIGFVIMFGYSFVPDTNPSMLYALLVTWGFFYVRFVGQPPSVDYVGIATSSFGEIFVLLAASFWLYQVAAVHTFASWQSFTWRQRSVRWGLCYVTPFHVLINMNLFEYIPWLSVDLGGYEKSNANAGTYVIFAVVGIAVLFCAFQFLRQLYRQALWKQFVVGYSAVVAVVLCSWALLSSTDFHLHHTMLGAFLMPVTRFSTPLAAFAQSAALGCFIQGYAAWGWTSYLDTIPTYLTIQIPNELPVALNVTSTSANISWMAIDGVDGYSLRINQVEVYRGVDNITVVNGLQPNMTYFITVAGVAEWGTDGQEGPESNFTTPAT</sequence>
<dbReference type="PANTHER" id="PTHR31331:SF1">
    <property type="entry name" value="CYSTEINE RICH SECRETORY PROTEIN LCCL DOMAIN CONTAINING 2"/>
    <property type="match status" value="1"/>
</dbReference>
<feature type="transmembrane region" description="Helical" evidence="2">
    <location>
        <begin position="335"/>
        <end position="354"/>
    </location>
</feature>
<dbReference type="InterPro" id="IPR003961">
    <property type="entry name" value="FN3_dom"/>
</dbReference>
<dbReference type="InterPro" id="IPR051957">
    <property type="entry name" value="CRISP-LCCL_domain"/>
</dbReference>
<dbReference type="SMART" id="SM00060">
    <property type="entry name" value="FN3"/>
    <property type="match status" value="1"/>
</dbReference>
<comment type="caution">
    <text evidence="5">The sequence shown here is derived from an EMBL/GenBank/DDBJ whole genome shotgun (WGS) entry which is preliminary data.</text>
</comment>
<organism evidence="5 6">
    <name type="scientific">Pythium oligandrum</name>
    <name type="common">Mycoparasitic fungus</name>
    <dbReference type="NCBI Taxonomy" id="41045"/>
    <lineage>
        <taxon>Eukaryota</taxon>
        <taxon>Sar</taxon>
        <taxon>Stramenopiles</taxon>
        <taxon>Oomycota</taxon>
        <taxon>Peronosporomycetes</taxon>
        <taxon>Pythiales</taxon>
        <taxon>Pythiaceae</taxon>
        <taxon>Pythium</taxon>
    </lineage>
</organism>
<keyword evidence="2" id="KW-1133">Transmembrane helix</keyword>
<keyword evidence="2" id="KW-0472">Membrane</keyword>
<dbReference type="InterPro" id="IPR036116">
    <property type="entry name" value="FN3_sf"/>
</dbReference>
<dbReference type="PROSITE" id="PS50820">
    <property type="entry name" value="LCCL"/>
    <property type="match status" value="1"/>
</dbReference>
<proteinExistence type="predicted"/>